<reference evidence="1" key="1">
    <citation type="journal article" date="2014" name="Front. Microbiol.">
        <title>High frequency of phylogenetically diverse reductive dehalogenase-homologous genes in deep subseafloor sedimentary metagenomes.</title>
        <authorList>
            <person name="Kawai M."/>
            <person name="Futagami T."/>
            <person name="Toyoda A."/>
            <person name="Takaki Y."/>
            <person name="Nishi S."/>
            <person name="Hori S."/>
            <person name="Arai W."/>
            <person name="Tsubouchi T."/>
            <person name="Morono Y."/>
            <person name="Uchiyama I."/>
            <person name="Ito T."/>
            <person name="Fujiyama A."/>
            <person name="Inagaki F."/>
            <person name="Takami H."/>
        </authorList>
    </citation>
    <scope>NUCLEOTIDE SEQUENCE</scope>
    <source>
        <strain evidence="1">Expedition CK06-06</strain>
    </source>
</reference>
<gene>
    <name evidence="1" type="ORF">S12H4_42801</name>
</gene>
<name>X1UEF9_9ZZZZ</name>
<sequence>MNDPATAPADVPKEDPSRQIFSKVAIDATIKHKYPRIALPPEGHLEKVKQNWHKYW</sequence>
<comment type="caution">
    <text evidence="1">The sequence shown here is derived from an EMBL/GenBank/DDBJ whole genome shotgun (WGS) entry which is preliminary data.</text>
</comment>
<dbReference type="SUPFAM" id="SSF143968">
    <property type="entry name" value="UbiD C-terminal domain-like"/>
    <property type="match status" value="1"/>
</dbReference>
<dbReference type="EMBL" id="BARW01026218">
    <property type="protein sequence ID" value="GAJ15898.1"/>
    <property type="molecule type" value="Genomic_DNA"/>
</dbReference>
<accession>X1UEF9</accession>
<organism evidence="1">
    <name type="scientific">marine sediment metagenome</name>
    <dbReference type="NCBI Taxonomy" id="412755"/>
    <lineage>
        <taxon>unclassified sequences</taxon>
        <taxon>metagenomes</taxon>
        <taxon>ecological metagenomes</taxon>
    </lineage>
</organism>
<dbReference type="AlphaFoldDB" id="X1UEF9"/>
<protein>
    <submittedName>
        <fullName evidence="1">Uncharacterized protein</fullName>
    </submittedName>
</protein>
<evidence type="ECO:0000313" key="1">
    <source>
        <dbReference type="EMBL" id="GAJ15898.1"/>
    </source>
</evidence>
<proteinExistence type="predicted"/>